<dbReference type="Proteomes" id="UP000275727">
    <property type="component" value="Chromosome"/>
</dbReference>
<organism evidence="4 5">
    <name type="scientific">Sphingosinicella microcystinivorans</name>
    <dbReference type="NCBI Taxonomy" id="335406"/>
    <lineage>
        <taxon>Bacteria</taxon>
        <taxon>Pseudomonadati</taxon>
        <taxon>Pseudomonadota</taxon>
        <taxon>Alphaproteobacteria</taxon>
        <taxon>Sphingomonadales</taxon>
        <taxon>Sphingosinicellaceae</taxon>
        <taxon>Sphingosinicella</taxon>
    </lineage>
</organism>
<accession>A0AAD1G1M5</accession>
<feature type="domain" description="Abortive infection protein-like C-terminal" evidence="3">
    <location>
        <begin position="21"/>
        <end position="92"/>
    </location>
</feature>
<dbReference type="InterPro" id="IPR026001">
    <property type="entry name" value="Abi-like_C"/>
</dbReference>
<evidence type="ECO:0000313" key="5">
    <source>
        <dbReference type="Proteomes" id="UP000275727"/>
    </source>
</evidence>
<keyword evidence="2" id="KW-1133">Transmembrane helix</keyword>
<dbReference type="AlphaFoldDB" id="A0AAD1G1M5"/>
<dbReference type="Pfam" id="PF14355">
    <property type="entry name" value="Abi_C"/>
    <property type="match status" value="1"/>
</dbReference>
<dbReference type="RefSeq" id="WP_197723612.1">
    <property type="nucleotide sequence ID" value="NZ_AP018711.1"/>
</dbReference>
<feature type="transmembrane region" description="Helical" evidence="2">
    <location>
        <begin position="77"/>
        <end position="96"/>
    </location>
</feature>
<keyword evidence="2" id="KW-0812">Transmembrane</keyword>
<feature type="region of interest" description="Disordered" evidence="1">
    <location>
        <begin position="1"/>
        <end position="25"/>
    </location>
</feature>
<evidence type="ECO:0000313" key="4">
    <source>
        <dbReference type="EMBL" id="BBE34766.1"/>
    </source>
</evidence>
<evidence type="ECO:0000256" key="1">
    <source>
        <dbReference type="SAM" id="MobiDB-lite"/>
    </source>
</evidence>
<keyword evidence="2" id="KW-0472">Membrane</keyword>
<reference evidence="4 5" key="1">
    <citation type="submission" date="2018-06" db="EMBL/GenBank/DDBJ databases">
        <title>Complete Genome Sequence of the Microcystin-Degrading Bacterium Sphingosinicella microcystinivorans Strain B-9.</title>
        <authorList>
            <person name="Jin H."/>
            <person name="Nishizawa T."/>
            <person name="Guo Y."/>
            <person name="Nishizawa A."/>
            <person name="Park H."/>
            <person name="Kato H."/>
            <person name="Tsuji K."/>
            <person name="Harada K."/>
        </authorList>
    </citation>
    <scope>NUCLEOTIDE SEQUENCE [LARGE SCALE GENOMIC DNA]</scope>
    <source>
        <strain evidence="4 5">B9</strain>
    </source>
</reference>
<evidence type="ECO:0000256" key="2">
    <source>
        <dbReference type="SAM" id="Phobius"/>
    </source>
</evidence>
<dbReference type="EMBL" id="AP018711">
    <property type="protein sequence ID" value="BBE34766.1"/>
    <property type="molecule type" value="Genomic_DNA"/>
</dbReference>
<dbReference type="KEGG" id="smic:SmB9_24240"/>
<proteinExistence type="predicted"/>
<evidence type="ECO:0000259" key="3">
    <source>
        <dbReference type="Pfam" id="PF14355"/>
    </source>
</evidence>
<gene>
    <name evidence="4" type="ORF">SmB9_24240</name>
</gene>
<sequence length="102" mass="10681">MDNRKHLIAPCKTPPEGFATMKPLPDDVPESAKGAKTIKVLLSNLATVIQGFAEIRSLYGTGPGRNGKVRGVTSRHASLAVGAASALVTFAFLTHLDNPAEA</sequence>
<name>A0AAD1G1M5_SPHMI</name>
<protein>
    <recommendedName>
        <fullName evidence="3">Abortive infection protein-like C-terminal domain-containing protein</fullName>
    </recommendedName>
</protein>